<proteinExistence type="predicted"/>
<dbReference type="EMBL" id="ML120498">
    <property type="protein sequence ID" value="RPA91413.1"/>
    <property type="molecule type" value="Genomic_DNA"/>
</dbReference>
<name>A0A3N4IZ21_9PEZI</name>
<evidence type="ECO:0000313" key="2">
    <source>
        <dbReference type="EMBL" id="RPA91413.1"/>
    </source>
</evidence>
<keyword evidence="3" id="KW-1185">Reference proteome</keyword>
<gene>
    <name evidence="2" type="ORF">L873DRAFT_1819610</name>
</gene>
<feature type="region of interest" description="Disordered" evidence="1">
    <location>
        <begin position="17"/>
        <end position="61"/>
    </location>
</feature>
<dbReference type="Proteomes" id="UP000276215">
    <property type="component" value="Unassembled WGS sequence"/>
</dbReference>
<feature type="compositionally biased region" description="Polar residues" evidence="1">
    <location>
        <begin position="22"/>
        <end position="42"/>
    </location>
</feature>
<evidence type="ECO:0000256" key="1">
    <source>
        <dbReference type="SAM" id="MobiDB-lite"/>
    </source>
</evidence>
<sequence length="61" mass="6707">MPATIISPTTLSTLTISPKSIRSQTSNSSIYQRAPNLSTQPPESHDRKQLQQKLSLTPESL</sequence>
<organism evidence="2 3">
    <name type="scientific">Choiromyces venosus 120613-1</name>
    <dbReference type="NCBI Taxonomy" id="1336337"/>
    <lineage>
        <taxon>Eukaryota</taxon>
        <taxon>Fungi</taxon>
        <taxon>Dikarya</taxon>
        <taxon>Ascomycota</taxon>
        <taxon>Pezizomycotina</taxon>
        <taxon>Pezizomycetes</taxon>
        <taxon>Pezizales</taxon>
        <taxon>Tuberaceae</taxon>
        <taxon>Choiromyces</taxon>
    </lineage>
</organism>
<protein>
    <submittedName>
        <fullName evidence="2">Uncharacterized protein</fullName>
    </submittedName>
</protein>
<feature type="compositionally biased region" description="Polar residues" evidence="1">
    <location>
        <begin position="51"/>
        <end position="61"/>
    </location>
</feature>
<dbReference type="AlphaFoldDB" id="A0A3N4IZ21"/>
<accession>A0A3N4IZ21</accession>
<reference evidence="2 3" key="1">
    <citation type="journal article" date="2018" name="Nat. Ecol. Evol.">
        <title>Pezizomycetes genomes reveal the molecular basis of ectomycorrhizal truffle lifestyle.</title>
        <authorList>
            <person name="Murat C."/>
            <person name="Payen T."/>
            <person name="Noel B."/>
            <person name="Kuo A."/>
            <person name="Morin E."/>
            <person name="Chen J."/>
            <person name="Kohler A."/>
            <person name="Krizsan K."/>
            <person name="Balestrini R."/>
            <person name="Da Silva C."/>
            <person name="Montanini B."/>
            <person name="Hainaut M."/>
            <person name="Levati E."/>
            <person name="Barry K.W."/>
            <person name="Belfiori B."/>
            <person name="Cichocki N."/>
            <person name="Clum A."/>
            <person name="Dockter R.B."/>
            <person name="Fauchery L."/>
            <person name="Guy J."/>
            <person name="Iotti M."/>
            <person name="Le Tacon F."/>
            <person name="Lindquist E.A."/>
            <person name="Lipzen A."/>
            <person name="Malagnac F."/>
            <person name="Mello A."/>
            <person name="Molinier V."/>
            <person name="Miyauchi S."/>
            <person name="Poulain J."/>
            <person name="Riccioni C."/>
            <person name="Rubini A."/>
            <person name="Sitrit Y."/>
            <person name="Splivallo R."/>
            <person name="Traeger S."/>
            <person name="Wang M."/>
            <person name="Zifcakova L."/>
            <person name="Wipf D."/>
            <person name="Zambonelli A."/>
            <person name="Paolocci F."/>
            <person name="Nowrousian M."/>
            <person name="Ottonello S."/>
            <person name="Baldrian P."/>
            <person name="Spatafora J.W."/>
            <person name="Henrissat B."/>
            <person name="Nagy L.G."/>
            <person name="Aury J.M."/>
            <person name="Wincker P."/>
            <person name="Grigoriev I.V."/>
            <person name="Bonfante P."/>
            <person name="Martin F.M."/>
        </authorList>
    </citation>
    <scope>NUCLEOTIDE SEQUENCE [LARGE SCALE GENOMIC DNA]</scope>
    <source>
        <strain evidence="2 3">120613-1</strain>
    </source>
</reference>
<evidence type="ECO:0000313" key="3">
    <source>
        <dbReference type="Proteomes" id="UP000276215"/>
    </source>
</evidence>